<proteinExistence type="predicted"/>
<evidence type="ECO:0000313" key="1">
    <source>
        <dbReference type="EnsemblMetazoa" id="AMEM010189-PA"/>
    </source>
</evidence>
<accession>A0A182V7H9</accession>
<evidence type="ECO:0000313" key="2">
    <source>
        <dbReference type="Proteomes" id="UP000075903"/>
    </source>
</evidence>
<protein>
    <submittedName>
        <fullName evidence="1">Uncharacterized protein</fullName>
    </submittedName>
</protein>
<name>A0A182V7H9_ANOME</name>
<dbReference type="EnsemblMetazoa" id="AMEM010189-RA">
    <property type="protein sequence ID" value="AMEM010189-PA"/>
    <property type="gene ID" value="AMEM010189"/>
</dbReference>
<dbReference type="VEuPathDB" id="VectorBase:AMEM010189"/>
<organism evidence="1 2">
    <name type="scientific">Anopheles merus</name>
    <name type="common">Mosquito</name>
    <dbReference type="NCBI Taxonomy" id="30066"/>
    <lineage>
        <taxon>Eukaryota</taxon>
        <taxon>Metazoa</taxon>
        <taxon>Ecdysozoa</taxon>
        <taxon>Arthropoda</taxon>
        <taxon>Hexapoda</taxon>
        <taxon>Insecta</taxon>
        <taxon>Pterygota</taxon>
        <taxon>Neoptera</taxon>
        <taxon>Endopterygota</taxon>
        <taxon>Diptera</taxon>
        <taxon>Nematocera</taxon>
        <taxon>Culicoidea</taxon>
        <taxon>Culicidae</taxon>
        <taxon>Anophelinae</taxon>
        <taxon>Anopheles</taxon>
    </lineage>
</organism>
<dbReference type="Proteomes" id="UP000075903">
    <property type="component" value="Unassembled WGS sequence"/>
</dbReference>
<sequence>MYTLVRLPPSASPAAGTFSRIATESCSGRSPSPLPSPLCTTTTCCCCCCCSVTTRSISLLRTRSACAPSARRTDVDVAAFACRTQLNALTAHATGGPDSNGTAATSPSRARCAGVRESGAASAPILPQPACCKGSNGVAMVELCCPTVVAVVLGPFHRRSVDGKFAAAVVPPTSPPWLSSASKLYGREDVSSWAGPTPACHRPTNGVWSCRYVGRRRFSMLLRPSAAPATVSVCQGAVVAGRSSTFGGGRKLTSVSSDESDSERLLSYGVQSIEDSASSTSGGFRWAPWTVSVASNHRTG</sequence>
<dbReference type="AlphaFoldDB" id="A0A182V7H9"/>
<reference evidence="1" key="1">
    <citation type="submission" date="2020-05" db="UniProtKB">
        <authorList>
            <consortium name="EnsemblMetazoa"/>
        </authorList>
    </citation>
    <scope>IDENTIFICATION</scope>
    <source>
        <strain evidence="1">MAF</strain>
    </source>
</reference>
<keyword evidence="2" id="KW-1185">Reference proteome</keyword>